<name>A0A1H8EDR5_9FIRM</name>
<dbReference type="AlphaFoldDB" id="A0A1H8EDR5"/>
<dbReference type="InterPro" id="IPR002731">
    <property type="entry name" value="ATPase_BadF"/>
</dbReference>
<reference evidence="2 3" key="1">
    <citation type="submission" date="2016-10" db="EMBL/GenBank/DDBJ databases">
        <authorList>
            <person name="de Groot N.N."/>
        </authorList>
    </citation>
    <scope>NUCLEOTIDE SEQUENCE [LARGE SCALE GENOMIC DNA]</scope>
    <source>
        <strain evidence="2 3">CGMCC 1.5070</strain>
    </source>
</reference>
<dbReference type="EMBL" id="FOCG01000006">
    <property type="protein sequence ID" value="SEN16967.1"/>
    <property type="molecule type" value="Genomic_DNA"/>
</dbReference>
<dbReference type="CDD" id="cd24007">
    <property type="entry name" value="ASKHA_NBD_eukNAGK-like"/>
    <property type="match status" value="1"/>
</dbReference>
<dbReference type="OrthoDB" id="9772633at2"/>
<gene>
    <name evidence="2" type="ORF">SAMN05216180_2967</name>
</gene>
<dbReference type="Gene3D" id="3.30.420.40">
    <property type="match status" value="2"/>
</dbReference>
<dbReference type="InterPro" id="IPR052519">
    <property type="entry name" value="Euk-type_GlcNAc_Kinase"/>
</dbReference>
<dbReference type="Proteomes" id="UP000199158">
    <property type="component" value="Unassembled WGS sequence"/>
</dbReference>
<sequence length="309" mass="33118">MFVVGIDGGGTKTAVQVMSLSGTPQGDRVFGPLNSNGGSEEQVKNTLQEVLAWLDKPNRGLSNCDMICIGTAGISNPKTEALIRNVFVAGGYSGKLMLVGDQEAALYGALGKPAGAVLIAGTGSICYGRTEDGRTARCGGWGNKIDDEGSGYALGRDALTAIVRAHDGRAPKTVLTELVFQQLDIGNIPELIRFTYDEATQKKEIAQLAPLVATALQQEDAAAVQIVRKACDELALLAETVVEKLQLENDEMALIGSILNQNERIRKGVEKRLYKRFPTLRCIKERYTPSMGAALMAKDAYIKGRNKNA</sequence>
<proteinExistence type="predicted"/>
<dbReference type="PANTHER" id="PTHR43190:SF3">
    <property type="entry name" value="N-ACETYL-D-GLUCOSAMINE KINASE"/>
    <property type="match status" value="1"/>
</dbReference>
<feature type="domain" description="ATPase BadF/BadG/BcrA/BcrD type" evidence="1">
    <location>
        <begin position="4"/>
        <end position="297"/>
    </location>
</feature>
<dbReference type="Pfam" id="PF01869">
    <property type="entry name" value="BcrAD_BadFG"/>
    <property type="match status" value="1"/>
</dbReference>
<evidence type="ECO:0000313" key="2">
    <source>
        <dbReference type="EMBL" id="SEN16967.1"/>
    </source>
</evidence>
<dbReference type="SUPFAM" id="SSF53067">
    <property type="entry name" value="Actin-like ATPase domain"/>
    <property type="match status" value="2"/>
</dbReference>
<dbReference type="PANTHER" id="PTHR43190">
    <property type="entry name" value="N-ACETYL-D-GLUCOSAMINE KINASE"/>
    <property type="match status" value="1"/>
</dbReference>
<dbReference type="RefSeq" id="WP_092756593.1">
    <property type="nucleotide sequence ID" value="NZ_FOCG01000006.1"/>
</dbReference>
<keyword evidence="3" id="KW-1185">Reference proteome</keyword>
<accession>A0A1H8EDR5</accession>
<dbReference type="InterPro" id="IPR043129">
    <property type="entry name" value="ATPase_NBD"/>
</dbReference>
<dbReference type="STRING" id="474960.SAMN05216180_2967"/>
<evidence type="ECO:0000259" key="1">
    <source>
        <dbReference type="Pfam" id="PF01869"/>
    </source>
</evidence>
<organism evidence="2 3">
    <name type="scientific">Hydrogenoanaerobacterium saccharovorans</name>
    <dbReference type="NCBI Taxonomy" id="474960"/>
    <lineage>
        <taxon>Bacteria</taxon>
        <taxon>Bacillati</taxon>
        <taxon>Bacillota</taxon>
        <taxon>Clostridia</taxon>
        <taxon>Eubacteriales</taxon>
        <taxon>Oscillospiraceae</taxon>
        <taxon>Hydrogenoanaerobacterium</taxon>
    </lineage>
</organism>
<protein>
    <submittedName>
        <fullName evidence="2">BadF-type ATPase</fullName>
    </submittedName>
</protein>
<evidence type="ECO:0000313" key="3">
    <source>
        <dbReference type="Proteomes" id="UP000199158"/>
    </source>
</evidence>